<comment type="caution">
    <text evidence="6">The sequence shown here is derived from an EMBL/GenBank/DDBJ whole genome shotgun (WGS) entry which is preliminary data.</text>
</comment>
<dbReference type="GO" id="GO:0000160">
    <property type="term" value="P:phosphorelay signal transduction system"/>
    <property type="evidence" value="ECO:0007669"/>
    <property type="project" value="InterPro"/>
</dbReference>
<dbReference type="SMART" id="SM00448">
    <property type="entry name" value="REC"/>
    <property type="match status" value="1"/>
</dbReference>
<evidence type="ECO:0000259" key="4">
    <source>
        <dbReference type="PROSITE" id="PS50110"/>
    </source>
</evidence>
<dbReference type="RefSeq" id="WP_207859706.1">
    <property type="nucleotide sequence ID" value="NZ_JAFREP010000014.1"/>
</dbReference>
<dbReference type="Pfam" id="PF01627">
    <property type="entry name" value="Hpt"/>
    <property type="match status" value="1"/>
</dbReference>
<proteinExistence type="predicted"/>
<dbReference type="PROSITE" id="PS50894">
    <property type="entry name" value="HPT"/>
    <property type="match status" value="1"/>
</dbReference>
<dbReference type="InterPro" id="IPR011006">
    <property type="entry name" value="CheY-like_superfamily"/>
</dbReference>
<dbReference type="InterPro" id="IPR050595">
    <property type="entry name" value="Bact_response_regulator"/>
</dbReference>
<evidence type="ECO:0000313" key="6">
    <source>
        <dbReference type="EMBL" id="MBO1319801.1"/>
    </source>
</evidence>
<dbReference type="PROSITE" id="PS50110">
    <property type="entry name" value="RESPONSE_REGULATORY"/>
    <property type="match status" value="1"/>
</dbReference>
<dbReference type="Gene3D" id="3.40.50.2300">
    <property type="match status" value="1"/>
</dbReference>
<organism evidence="6 7">
    <name type="scientific">Acanthopleuribacter pedis</name>
    <dbReference type="NCBI Taxonomy" id="442870"/>
    <lineage>
        <taxon>Bacteria</taxon>
        <taxon>Pseudomonadati</taxon>
        <taxon>Acidobacteriota</taxon>
        <taxon>Holophagae</taxon>
        <taxon>Acanthopleuribacterales</taxon>
        <taxon>Acanthopleuribacteraceae</taxon>
        <taxon>Acanthopleuribacter</taxon>
    </lineage>
</organism>
<name>A0A8J7Q7J5_9BACT</name>
<dbReference type="Gene3D" id="1.20.120.160">
    <property type="entry name" value="HPT domain"/>
    <property type="match status" value="1"/>
</dbReference>
<dbReference type="GO" id="GO:0004672">
    <property type="term" value="F:protein kinase activity"/>
    <property type="evidence" value="ECO:0007669"/>
    <property type="project" value="UniProtKB-ARBA"/>
</dbReference>
<keyword evidence="1 3" id="KW-0597">Phosphoprotein</keyword>
<feature type="domain" description="HPt" evidence="5">
    <location>
        <begin position="171"/>
        <end position="264"/>
    </location>
</feature>
<dbReference type="SUPFAM" id="SSF47226">
    <property type="entry name" value="Histidine-containing phosphotransfer domain, HPT domain"/>
    <property type="match status" value="1"/>
</dbReference>
<dbReference type="InterPro" id="IPR008207">
    <property type="entry name" value="Sig_transdc_His_kin_Hpt_dom"/>
</dbReference>
<dbReference type="EMBL" id="JAFREP010000014">
    <property type="protein sequence ID" value="MBO1319801.1"/>
    <property type="molecule type" value="Genomic_DNA"/>
</dbReference>
<evidence type="ECO:0000256" key="2">
    <source>
        <dbReference type="PROSITE-ProRule" id="PRU00110"/>
    </source>
</evidence>
<dbReference type="SUPFAM" id="SSF52172">
    <property type="entry name" value="CheY-like"/>
    <property type="match status" value="1"/>
</dbReference>
<protein>
    <submittedName>
        <fullName evidence="6">Response regulator</fullName>
    </submittedName>
</protein>
<feature type="domain" description="Response regulatory" evidence="4">
    <location>
        <begin position="3"/>
        <end position="125"/>
    </location>
</feature>
<feature type="modified residue" description="4-aspartylphosphate" evidence="3">
    <location>
        <position position="58"/>
    </location>
</feature>
<feature type="modified residue" description="Phosphohistidine" evidence="2">
    <location>
        <position position="210"/>
    </location>
</feature>
<evidence type="ECO:0000256" key="3">
    <source>
        <dbReference type="PROSITE-ProRule" id="PRU00169"/>
    </source>
</evidence>
<reference evidence="6" key="1">
    <citation type="submission" date="2021-03" db="EMBL/GenBank/DDBJ databases">
        <authorList>
            <person name="Wang G."/>
        </authorList>
    </citation>
    <scope>NUCLEOTIDE SEQUENCE</scope>
    <source>
        <strain evidence="6">KCTC 12899</strain>
    </source>
</reference>
<dbReference type="InterPro" id="IPR001789">
    <property type="entry name" value="Sig_transdc_resp-reg_receiver"/>
</dbReference>
<dbReference type="AlphaFoldDB" id="A0A8J7Q7J5"/>
<keyword evidence="7" id="KW-1185">Reference proteome</keyword>
<dbReference type="Proteomes" id="UP000664417">
    <property type="component" value="Unassembled WGS sequence"/>
</dbReference>
<dbReference type="Pfam" id="PF00072">
    <property type="entry name" value="Response_reg"/>
    <property type="match status" value="1"/>
</dbReference>
<dbReference type="InterPro" id="IPR036641">
    <property type="entry name" value="HPT_dom_sf"/>
</dbReference>
<accession>A0A8J7Q7J5</accession>
<gene>
    <name evidence="6" type="ORF">J3U88_15100</name>
</gene>
<dbReference type="CDD" id="cd00088">
    <property type="entry name" value="HPT"/>
    <property type="match status" value="1"/>
</dbReference>
<dbReference type="SMART" id="SM00073">
    <property type="entry name" value="HPT"/>
    <property type="match status" value="1"/>
</dbReference>
<evidence type="ECO:0000256" key="1">
    <source>
        <dbReference type="ARBA" id="ARBA00022553"/>
    </source>
</evidence>
<evidence type="ECO:0000259" key="5">
    <source>
        <dbReference type="PROSITE" id="PS50894"/>
    </source>
</evidence>
<dbReference type="PANTHER" id="PTHR44591:SF3">
    <property type="entry name" value="RESPONSE REGULATORY DOMAIN-CONTAINING PROTEIN"/>
    <property type="match status" value="1"/>
</dbReference>
<sequence length="268" mass="29309">MPTVVIVDDSKLAAVVVKRILEPHDIQVVHADSAASLLGLKGKRPITSDAKPGAILLDIVMPEMDGMDVLRRLKARGDLAPIPVVMLTSAASEQNVLNALELGAVGFIAKPIDPDKLKVELARVTKGTPYEAIARALKDFLDPGRRAEETRDTLKFGHADLNYLYEILDGDTEMLKEMVGVFLDSCMQQIGDITKAVQDGHADNVRRAAHTFKGSVGNFGAPLVHDLAFEMEQMGREGELGNIQQKLDQLVPMVENLHEDLQNWVDSN</sequence>
<dbReference type="PANTHER" id="PTHR44591">
    <property type="entry name" value="STRESS RESPONSE REGULATOR PROTEIN 1"/>
    <property type="match status" value="1"/>
</dbReference>
<evidence type="ECO:0000313" key="7">
    <source>
        <dbReference type="Proteomes" id="UP000664417"/>
    </source>
</evidence>